<dbReference type="GeneID" id="54409652"/>
<evidence type="ECO:0000313" key="2">
    <source>
        <dbReference type="EMBL" id="KAF2123916.1"/>
    </source>
</evidence>
<protein>
    <submittedName>
        <fullName evidence="2">HET-domain-containing protein</fullName>
    </submittedName>
</protein>
<sequence length="720" mass="81668">MSLQQQDDRLCEFCANLNLSVQCFLGSSITSQNHGASFHRIILPRSDVMLGHSCCPFCRLLVSALIESNPGNLETRVLLENGVVCALEWIKDGRTLNDYTIDTRSTRRLRLFTTDNSLSDAHLVLLNPGLSNAQFLGRRVDPSIVDMERVSSWIDACREGHGFDCQPCQSTPTKELYLSSHFRAIDVDAQYITTDVQGHYVALSYVWGGKAGHATTSSNVDDLSRPGGLQKVSSHVSSTVRDAMELTRLLGHKYLWVDRYCIIQDSIDDKRETIGVMDAIYTGAVLTICAANGDAGSGIPGIIRDDRKFSQTIGNYDDDVQLMVSQSAEFYINRSTWNSRAWTFQERLCSNRCLIIVDGRVCFQCRQSAMCEDIHMESNSSYGGANGWSLELKDVPGRLFSENPLRQYTKSVQLYTERRLSFVYDKLPAFSAIQKLLSVNLKSDFVVALPTSYFDFALLWTPKTSLRRISSYPSWSWCGWENAIEYRYETLEGVLMNLHEWLTSHTWIIWYVQREGRRAELVWNGNHQGTAGRWQGYERGYQSNPYGHFQTGDPLPTQPRSEPVLHRLGLSGPLDKYPSDMTLYLRFYTHSAFFRLDTPAARGDEDTDTVSGLSWCSLSDAEGDWCGTVLLENEWTQAGDGPYEFIAISEARDFSTEEHDSWNFYVPRDRVDSQWDLYYVLLIQTFPNGISERVGLGKVFKDAFEKSLQPGYSWKEISLG</sequence>
<dbReference type="PANTHER" id="PTHR33112:SF12">
    <property type="entry name" value="HETEROKARYON INCOMPATIBILITY DOMAIN-CONTAINING PROTEIN"/>
    <property type="match status" value="1"/>
</dbReference>
<feature type="domain" description="Heterokaryon incompatibility" evidence="1">
    <location>
        <begin position="200"/>
        <end position="346"/>
    </location>
</feature>
<proteinExistence type="predicted"/>
<evidence type="ECO:0000259" key="1">
    <source>
        <dbReference type="Pfam" id="PF06985"/>
    </source>
</evidence>
<reference evidence="2" key="1">
    <citation type="journal article" date="2020" name="Stud. Mycol.">
        <title>101 Dothideomycetes genomes: a test case for predicting lifestyles and emergence of pathogens.</title>
        <authorList>
            <person name="Haridas S."/>
            <person name="Albert R."/>
            <person name="Binder M."/>
            <person name="Bloem J."/>
            <person name="Labutti K."/>
            <person name="Salamov A."/>
            <person name="Andreopoulos B."/>
            <person name="Baker S."/>
            <person name="Barry K."/>
            <person name="Bills G."/>
            <person name="Bluhm B."/>
            <person name="Cannon C."/>
            <person name="Castanera R."/>
            <person name="Culley D."/>
            <person name="Daum C."/>
            <person name="Ezra D."/>
            <person name="Gonzalez J."/>
            <person name="Henrissat B."/>
            <person name="Kuo A."/>
            <person name="Liang C."/>
            <person name="Lipzen A."/>
            <person name="Lutzoni F."/>
            <person name="Magnuson J."/>
            <person name="Mondo S."/>
            <person name="Nolan M."/>
            <person name="Ohm R."/>
            <person name="Pangilinan J."/>
            <person name="Park H.-J."/>
            <person name="Ramirez L."/>
            <person name="Alfaro M."/>
            <person name="Sun H."/>
            <person name="Tritt A."/>
            <person name="Yoshinaga Y."/>
            <person name="Zwiers L.-H."/>
            <person name="Turgeon B."/>
            <person name="Goodwin S."/>
            <person name="Spatafora J."/>
            <person name="Crous P."/>
            <person name="Grigoriev I."/>
        </authorList>
    </citation>
    <scope>NUCLEOTIDE SEQUENCE</scope>
    <source>
        <strain evidence="2">CBS 119687</strain>
    </source>
</reference>
<dbReference type="Proteomes" id="UP000799771">
    <property type="component" value="Unassembled WGS sequence"/>
</dbReference>
<dbReference type="EMBL" id="ML977521">
    <property type="protein sequence ID" value="KAF2123916.1"/>
    <property type="molecule type" value="Genomic_DNA"/>
</dbReference>
<dbReference type="RefSeq" id="XP_033518309.1">
    <property type="nucleotide sequence ID" value="XM_033669220.1"/>
</dbReference>
<dbReference type="Pfam" id="PF06985">
    <property type="entry name" value="HET"/>
    <property type="match status" value="1"/>
</dbReference>
<dbReference type="InterPro" id="IPR010730">
    <property type="entry name" value="HET"/>
</dbReference>
<name>A0A6A5ZXA6_9PLEO</name>
<dbReference type="OrthoDB" id="5135333at2759"/>
<dbReference type="PANTHER" id="PTHR33112">
    <property type="entry name" value="DOMAIN PROTEIN, PUTATIVE-RELATED"/>
    <property type="match status" value="1"/>
</dbReference>
<gene>
    <name evidence="2" type="ORF">P153DRAFT_371237</name>
</gene>
<keyword evidence="3" id="KW-1185">Reference proteome</keyword>
<evidence type="ECO:0000313" key="3">
    <source>
        <dbReference type="Proteomes" id="UP000799771"/>
    </source>
</evidence>
<dbReference type="AlphaFoldDB" id="A0A6A5ZXA6"/>
<organism evidence="2 3">
    <name type="scientific">Dothidotthia symphoricarpi CBS 119687</name>
    <dbReference type="NCBI Taxonomy" id="1392245"/>
    <lineage>
        <taxon>Eukaryota</taxon>
        <taxon>Fungi</taxon>
        <taxon>Dikarya</taxon>
        <taxon>Ascomycota</taxon>
        <taxon>Pezizomycotina</taxon>
        <taxon>Dothideomycetes</taxon>
        <taxon>Pleosporomycetidae</taxon>
        <taxon>Pleosporales</taxon>
        <taxon>Dothidotthiaceae</taxon>
        <taxon>Dothidotthia</taxon>
    </lineage>
</organism>
<accession>A0A6A5ZXA6</accession>